<organism evidence="2 3">
    <name type="scientific">Phytoactinopolyspora alkaliphila</name>
    <dbReference type="NCBI Taxonomy" id="1783498"/>
    <lineage>
        <taxon>Bacteria</taxon>
        <taxon>Bacillati</taxon>
        <taxon>Actinomycetota</taxon>
        <taxon>Actinomycetes</taxon>
        <taxon>Jiangellales</taxon>
        <taxon>Jiangellaceae</taxon>
        <taxon>Phytoactinopolyspora</taxon>
    </lineage>
</organism>
<dbReference type="EMBL" id="JAAGOB010000002">
    <property type="protein sequence ID" value="NED94692.1"/>
    <property type="molecule type" value="Genomic_DNA"/>
</dbReference>
<evidence type="ECO:0000256" key="1">
    <source>
        <dbReference type="SAM" id="MobiDB-lite"/>
    </source>
</evidence>
<protein>
    <submittedName>
        <fullName evidence="2">Uncharacterized protein</fullName>
    </submittedName>
</protein>
<name>A0A6N9YIA4_9ACTN</name>
<dbReference type="Proteomes" id="UP000469185">
    <property type="component" value="Unassembled WGS sequence"/>
</dbReference>
<sequence length="314" mass="32826">MEPKAHRRRLTDMRPLVVVLLALVLMSCGNEPASNGDRTAAQAGTAAEEAEGSAEELEMPPDVVVTGGDEELSLTPYVFCWSSGCVDGAPPETVPEVGSPGQLTVEFPVEGWEFLASFQAAGDTCARTQTLELEPLSATTYALPPAGPAGTYDVDLFGRRDGDGDVVVRFRWTTPEDGPSPAPEAMMAVLADNDGTVDSYGVELSVVNLAASPETVEANVTVTAAGGETLTYQPTPANHAPEGCSSVEGALFWEGPAEKGLEAAALGDAPFTYTVELVLDGVSHVATAVWPDDEMPDYAPSVPLTFEPELPAVT</sequence>
<dbReference type="PROSITE" id="PS51257">
    <property type="entry name" value="PROKAR_LIPOPROTEIN"/>
    <property type="match status" value="1"/>
</dbReference>
<proteinExistence type="predicted"/>
<evidence type="ECO:0000313" key="2">
    <source>
        <dbReference type="EMBL" id="NED94692.1"/>
    </source>
</evidence>
<reference evidence="2 3" key="1">
    <citation type="submission" date="2020-02" db="EMBL/GenBank/DDBJ databases">
        <authorList>
            <person name="Li X.-J."/>
            <person name="Feng X.-M."/>
        </authorList>
    </citation>
    <scope>NUCLEOTIDE SEQUENCE [LARGE SCALE GENOMIC DNA]</scope>
    <source>
        <strain evidence="2 3">CGMCC 4.7225</strain>
    </source>
</reference>
<dbReference type="AlphaFoldDB" id="A0A6N9YIA4"/>
<dbReference type="RefSeq" id="WP_163816665.1">
    <property type="nucleotide sequence ID" value="NZ_JAAGOB010000002.1"/>
</dbReference>
<accession>A0A6N9YIA4</accession>
<feature type="compositionally biased region" description="Acidic residues" evidence="1">
    <location>
        <begin position="48"/>
        <end position="58"/>
    </location>
</feature>
<keyword evidence="3" id="KW-1185">Reference proteome</keyword>
<evidence type="ECO:0000313" key="3">
    <source>
        <dbReference type="Proteomes" id="UP000469185"/>
    </source>
</evidence>
<feature type="region of interest" description="Disordered" evidence="1">
    <location>
        <begin position="32"/>
        <end position="58"/>
    </location>
</feature>
<gene>
    <name evidence="2" type="ORF">G1H11_05150</name>
</gene>
<comment type="caution">
    <text evidence="2">The sequence shown here is derived from an EMBL/GenBank/DDBJ whole genome shotgun (WGS) entry which is preliminary data.</text>
</comment>